<dbReference type="GO" id="GO:0004181">
    <property type="term" value="F:metallocarboxypeptidase activity"/>
    <property type="evidence" value="ECO:0007669"/>
    <property type="project" value="InterPro"/>
</dbReference>
<evidence type="ECO:0000256" key="3">
    <source>
        <dbReference type="ARBA" id="ARBA00022670"/>
    </source>
</evidence>
<keyword evidence="8" id="KW-0732">Signal</keyword>
<evidence type="ECO:0000256" key="1">
    <source>
        <dbReference type="ARBA" id="ARBA00001947"/>
    </source>
</evidence>
<keyword evidence="3" id="KW-0645">Protease</keyword>
<dbReference type="GO" id="GO:0005615">
    <property type="term" value="C:extracellular space"/>
    <property type="evidence" value="ECO:0007669"/>
    <property type="project" value="TreeGrafter"/>
</dbReference>
<evidence type="ECO:0000313" key="10">
    <source>
        <dbReference type="EMBL" id="OYD57731.1"/>
    </source>
</evidence>
<dbReference type="SMART" id="SM00631">
    <property type="entry name" value="Zn_pept"/>
    <property type="match status" value="1"/>
</dbReference>
<dbReference type="Pfam" id="PF00246">
    <property type="entry name" value="Peptidase_M14"/>
    <property type="match status" value="1"/>
</dbReference>
<feature type="active site" description="Proton donor/acceptor" evidence="7">
    <location>
        <position position="290"/>
    </location>
</feature>
<dbReference type="PANTHER" id="PTHR11705">
    <property type="entry name" value="PROTEASE FAMILY M14 CARBOXYPEPTIDASE A,B"/>
    <property type="match status" value="1"/>
</dbReference>
<comment type="caution">
    <text evidence="10">The sequence shown here is derived from an EMBL/GenBank/DDBJ whole genome shotgun (WGS) entry which is preliminary data.</text>
</comment>
<dbReference type="PANTHER" id="PTHR11705:SF143">
    <property type="entry name" value="SLL0236 PROTEIN"/>
    <property type="match status" value="1"/>
</dbReference>
<dbReference type="PROSITE" id="PS52035">
    <property type="entry name" value="PEPTIDASE_M14"/>
    <property type="match status" value="1"/>
</dbReference>
<name>A0A235F8Q1_9BACL</name>
<dbReference type="EMBL" id="NOII01000003">
    <property type="protein sequence ID" value="OYD57731.1"/>
    <property type="molecule type" value="Genomic_DNA"/>
</dbReference>
<dbReference type="SUPFAM" id="SSF53187">
    <property type="entry name" value="Zn-dependent exopeptidases"/>
    <property type="match status" value="1"/>
</dbReference>
<evidence type="ECO:0000256" key="6">
    <source>
        <dbReference type="ARBA" id="ARBA00023049"/>
    </source>
</evidence>
<sequence>MALILFAGLCAADSAKAASYVNPNQVYSYERMTYDMKVLARKYPSIVQYRSLGKTPYGREIWAIKLGKGDATVFYNSSHHAREWLTTNLVMEMIDQYSEAYMAKRTFEGYNVQSVLNNTSIWFVPMVNPDGVTLQQKGLNAFPKSIHSKLIKMNNGSRNFKRWKANAQGIDLNRQYPANWDSLSRNSSVKSPSFKNFSGYRPLQAVEAQKIAQFTAFVDPEITISYHTSGRILYWHFKNKPQFIDRDRRIAEAYGRMSRYTLVKPSSNPSGGGYKDWFIQTYNRPGLTPELSYGVYETNPPISVFNEEWKRNRKAALYVAAEGDKLWEAKVSDANYNITTFEKVPLYDRPNTSHKTKLTLNPAYVKVTGTYKDYLRIGTTYGPKWIKKGYYINGTYKKISMPILLTEKTQLHSMPFTAKAGTYINPQTVKAVKSYNGWYAIQTVNGEKWIKPVNAVLNFNPVEANEQAVITTAVDWYDYPHTTKKRAVQLQPQTVTVKQVWGTWRYVTAAEGEGWIK</sequence>
<evidence type="ECO:0000313" key="11">
    <source>
        <dbReference type="Proteomes" id="UP000215059"/>
    </source>
</evidence>
<proteinExistence type="inferred from homology"/>
<evidence type="ECO:0000256" key="8">
    <source>
        <dbReference type="SAM" id="SignalP"/>
    </source>
</evidence>
<keyword evidence="6" id="KW-0482">Metalloprotease</keyword>
<dbReference type="InterPro" id="IPR000834">
    <property type="entry name" value="Peptidase_M14"/>
</dbReference>
<feature type="domain" description="Peptidase M14" evidence="9">
    <location>
        <begin position="25"/>
        <end position="323"/>
    </location>
</feature>
<organism evidence="10 11">
    <name type="scientific">Fictibacillus aquaticus</name>
    <dbReference type="NCBI Taxonomy" id="2021314"/>
    <lineage>
        <taxon>Bacteria</taxon>
        <taxon>Bacillati</taxon>
        <taxon>Bacillota</taxon>
        <taxon>Bacilli</taxon>
        <taxon>Bacillales</taxon>
        <taxon>Fictibacillaceae</taxon>
        <taxon>Fictibacillus</taxon>
    </lineage>
</organism>
<dbReference type="Gene3D" id="3.40.630.10">
    <property type="entry name" value="Zn peptidases"/>
    <property type="match status" value="1"/>
</dbReference>
<evidence type="ECO:0000256" key="2">
    <source>
        <dbReference type="ARBA" id="ARBA00005988"/>
    </source>
</evidence>
<feature type="signal peptide" evidence="8">
    <location>
        <begin position="1"/>
        <end position="17"/>
    </location>
</feature>
<keyword evidence="5" id="KW-0862">Zinc</keyword>
<dbReference type="GO" id="GO:0006508">
    <property type="term" value="P:proteolysis"/>
    <property type="evidence" value="ECO:0007669"/>
    <property type="project" value="UniProtKB-KW"/>
</dbReference>
<keyword evidence="11" id="KW-1185">Reference proteome</keyword>
<keyword evidence="4" id="KW-0378">Hydrolase</keyword>
<dbReference type="Proteomes" id="UP000215059">
    <property type="component" value="Unassembled WGS sequence"/>
</dbReference>
<comment type="similarity">
    <text evidence="2 7">Belongs to the peptidase M14 family.</text>
</comment>
<reference evidence="10 11" key="1">
    <citation type="submission" date="2017-07" db="EMBL/GenBank/DDBJ databases">
        <title>Fictibacillus sp. nov. GDSW-R2A3 Genome sequencing and assembly.</title>
        <authorList>
            <person name="Mayilraj S."/>
        </authorList>
    </citation>
    <scope>NUCLEOTIDE SEQUENCE [LARGE SCALE GENOMIC DNA]</scope>
    <source>
        <strain evidence="10 11">GDSW-R2A3</strain>
    </source>
</reference>
<dbReference type="GO" id="GO:0008270">
    <property type="term" value="F:zinc ion binding"/>
    <property type="evidence" value="ECO:0007669"/>
    <property type="project" value="InterPro"/>
</dbReference>
<evidence type="ECO:0000256" key="7">
    <source>
        <dbReference type="PROSITE-ProRule" id="PRU01379"/>
    </source>
</evidence>
<gene>
    <name evidence="10" type="ORF">CGZ90_13810</name>
</gene>
<protein>
    <recommendedName>
        <fullName evidence="9">Peptidase M14 domain-containing protein</fullName>
    </recommendedName>
</protein>
<dbReference type="AlphaFoldDB" id="A0A235F8Q1"/>
<evidence type="ECO:0000256" key="4">
    <source>
        <dbReference type="ARBA" id="ARBA00022801"/>
    </source>
</evidence>
<evidence type="ECO:0000259" key="9">
    <source>
        <dbReference type="PROSITE" id="PS52035"/>
    </source>
</evidence>
<feature type="chain" id="PRO_5012827923" description="Peptidase M14 domain-containing protein" evidence="8">
    <location>
        <begin position="18"/>
        <end position="517"/>
    </location>
</feature>
<accession>A0A235F8Q1</accession>
<evidence type="ECO:0000256" key="5">
    <source>
        <dbReference type="ARBA" id="ARBA00022833"/>
    </source>
</evidence>
<comment type="cofactor">
    <cofactor evidence="1">
        <name>Zn(2+)</name>
        <dbReference type="ChEBI" id="CHEBI:29105"/>
    </cofactor>
</comment>